<dbReference type="EMBL" id="JAAIIH010000012">
    <property type="protein sequence ID" value="NMN00891.1"/>
    <property type="molecule type" value="Genomic_DNA"/>
</dbReference>
<organism evidence="18 19">
    <name type="scientific">Bifidobacterium moraviense</name>
    <dbReference type="NCBI Taxonomy" id="2675323"/>
    <lineage>
        <taxon>Bacteria</taxon>
        <taxon>Bacillati</taxon>
        <taxon>Actinomycetota</taxon>
        <taxon>Actinomycetes</taxon>
        <taxon>Bifidobacteriales</taxon>
        <taxon>Bifidobacteriaceae</taxon>
        <taxon>Bifidobacterium</taxon>
    </lineage>
</organism>
<feature type="binding site" evidence="14">
    <location>
        <begin position="131"/>
        <end position="137"/>
    </location>
    <ligand>
        <name>ATP</name>
        <dbReference type="ChEBI" id="CHEBI:30616"/>
    </ligand>
</feature>
<evidence type="ECO:0000256" key="1">
    <source>
        <dbReference type="ARBA" id="ARBA00004496"/>
    </source>
</evidence>
<dbReference type="InterPro" id="IPR005758">
    <property type="entry name" value="UDP-N-AcMur_Ala_ligase_MurC"/>
</dbReference>
<evidence type="ECO:0000256" key="9">
    <source>
        <dbReference type="ARBA" id="ARBA00022960"/>
    </source>
</evidence>
<evidence type="ECO:0000256" key="13">
    <source>
        <dbReference type="ARBA" id="ARBA00047833"/>
    </source>
</evidence>
<evidence type="ECO:0000256" key="11">
    <source>
        <dbReference type="ARBA" id="ARBA00023306"/>
    </source>
</evidence>
<dbReference type="InterPro" id="IPR000713">
    <property type="entry name" value="Mur_ligase_N"/>
</dbReference>
<dbReference type="Gene3D" id="3.90.190.20">
    <property type="entry name" value="Mur ligase, C-terminal domain"/>
    <property type="match status" value="1"/>
</dbReference>
<dbReference type="Pfam" id="PF02875">
    <property type="entry name" value="Mur_ligase_C"/>
    <property type="match status" value="1"/>
</dbReference>
<reference evidence="18 19" key="1">
    <citation type="submission" date="2020-02" db="EMBL/GenBank/DDBJ databases">
        <title>Characterization of phylogenetic diversity of novel bifidobacterial species isolated in Czech ZOOs.</title>
        <authorList>
            <person name="Lugli G.A."/>
            <person name="Vera N.B."/>
            <person name="Ventura M."/>
        </authorList>
    </citation>
    <scope>NUCLEOTIDE SEQUENCE [LARGE SCALE GENOMIC DNA]</scope>
    <source>
        <strain evidence="18 19">DSM 109958</strain>
    </source>
</reference>
<evidence type="ECO:0000313" key="19">
    <source>
        <dbReference type="Proteomes" id="UP000588277"/>
    </source>
</evidence>
<dbReference type="Pfam" id="PF08245">
    <property type="entry name" value="Mur_ligase_M"/>
    <property type="match status" value="1"/>
</dbReference>
<evidence type="ECO:0000313" key="18">
    <source>
        <dbReference type="EMBL" id="NMN00891.1"/>
    </source>
</evidence>
<dbReference type="InterPro" id="IPR050061">
    <property type="entry name" value="MurCDEF_pg_biosynth"/>
</dbReference>
<accession>A0A7Y0HY39</accession>
<evidence type="ECO:0000256" key="5">
    <source>
        <dbReference type="ARBA" id="ARBA00022598"/>
    </source>
</evidence>
<comment type="function">
    <text evidence="14">Cell wall formation.</text>
</comment>
<dbReference type="SUPFAM" id="SSF51984">
    <property type="entry name" value="MurCD N-terminal domain"/>
    <property type="match status" value="1"/>
</dbReference>
<dbReference type="EC" id="6.3.2.8" evidence="3 14"/>
<dbReference type="InterPro" id="IPR004101">
    <property type="entry name" value="Mur_ligase_C"/>
</dbReference>
<dbReference type="GO" id="GO:0008360">
    <property type="term" value="P:regulation of cell shape"/>
    <property type="evidence" value="ECO:0007669"/>
    <property type="project" value="UniProtKB-KW"/>
</dbReference>
<dbReference type="Pfam" id="PF01225">
    <property type="entry name" value="Mur_ligase"/>
    <property type="match status" value="1"/>
</dbReference>
<protein>
    <recommendedName>
        <fullName evidence="3 14">UDP-N-acetylmuramate--L-alanine ligase</fullName>
        <ecNumber evidence="3 14">6.3.2.8</ecNumber>
    </recommendedName>
    <alternativeName>
        <fullName evidence="14">UDP-N-acetylmuramoyl-L-alanine synthetase</fullName>
    </alternativeName>
</protein>
<evidence type="ECO:0000256" key="4">
    <source>
        <dbReference type="ARBA" id="ARBA00022490"/>
    </source>
</evidence>
<dbReference type="GO" id="GO:0009252">
    <property type="term" value="P:peptidoglycan biosynthetic process"/>
    <property type="evidence" value="ECO:0007669"/>
    <property type="project" value="UniProtKB-UniRule"/>
</dbReference>
<dbReference type="GO" id="GO:0008763">
    <property type="term" value="F:UDP-N-acetylmuramate-L-alanine ligase activity"/>
    <property type="evidence" value="ECO:0007669"/>
    <property type="project" value="UniProtKB-UniRule"/>
</dbReference>
<dbReference type="AlphaFoldDB" id="A0A7Y0HY39"/>
<comment type="subcellular location">
    <subcellularLocation>
        <location evidence="1 14">Cytoplasm</location>
    </subcellularLocation>
</comment>
<dbReference type="PANTHER" id="PTHR43445:SF3">
    <property type="entry name" value="UDP-N-ACETYLMURAMATE--L-ALANINE LIGASE"/>
    <property type="match status" value="1"/>
</dbReference>
<evidence type="ECO:0000256" key="2">
    <source>
        <dbReference type="ARBA" id="ARBA00004752"/>
    </source>
</evidence>
<dbReference type="GO" id="GO:0005737">
    <property type="term" value="C:cytoplasm"/>
    <property type="evidence" value="ECO:0007669"/>
    <property type="project" value="UniProtKB-SubCell"/>
</dbReference>
<name>A0A7Y0HY39_9BIFI</name>
<evidence type="ECO:0000256" key="8">
    <source>
        <dbReference type="ARBA" id="ARBA00022840"/>
    </source>
</evidence>
<dbReference type="InterPro" id="IPR036615">
    <property type="entry name" value="Mur_ligase_C_dom_sf"/>
</dbReference>
<comment type="pathway">
    <text evidence="2 14">Cell wall biogenesis; peptidoglycan biosynthesis.</text>
</comment>
<dbReference type="SUPFAM" id="SSF53244">
    <property type="entry name" value="MurD-like peptide ligases, peptide-binding domain"/>
    <property type="match status" value="1"/>
</dbReference>
<keyword evidence="4 14" id="KW-0963">Cytoplasm</keyword>
<dbReference type="InterPro" id="IPR013221">
    <property type="entry name" value="Mur_ligase_cen"/>
</dbReference>
<keyword evidence="10 14" id="KW-0573">Peptidoglycan synthesis</keyword>
<dbReference type="PANTHER" id="PTHR43445">
    <property type="entry name" value="UDP-N-ACETYLMURAMATE--L-ALANINE LIGASE-RELATED"/>
    <property type="match status" value="1"/>
</dbReference>
<dbReference type="GO" id="GO:0051301">
    <property type="term" value="P:cell division"/>
    <property type="evidence" value="ECO:0007669"/>
    <property type="project" value="UniProtKB-KW"/>
</dbReference>
<dbReference type="GO" id="GO:0005524">
    <property type="term" value="F:ATP binding"/>
    <property type="evidence" value="ECO:0007669"/>
    <property type="project" value="UniProtKB-UniRule"/>
</dbReference>
<sequence length="529" mass="55223">MTESTIVLDPTHASFSPTETVADLGVTHFIGIGGAGMSVLAEMLHEQGVTVTGSDREESAKTERLRELGVTVHIGQRAENVAGASTVVFSSAIKPDNPEIVAAAQAGVRIVHRSDILALLLGARRGVTVAGAHGKTTTSALLAHILVTAGEGALADPSYAIGGSIQTPDGGVRDGGHAGTGAVLVAEADESDGSFEKYRPEIAIVTNAEPDHLDHYGDAAHYHAAFVEHAGHATGHVIVCGDDEGARDVLAALPDDVAARTIVYAADASALPESLAARVEGVVEIEQEHEAAESGAEGFTVHIPAGLLPGEGAAEDVPVSLIIPGLHNARNATAAILAAALLGMDPRAAAGAAASFRGAARRFQIRGCVEGVTVVDDYAHHPTEIAALFDAARRRYPDSTLRVLFQPHLFSRTRFFAREFAEALAKADDVIVTCIFPAREKPADFPGVSALTVVNAADGVPHDPAEGWISAVQDMCQAAKMLAMRAHRGDVIFTVGAGDVTQMSTVLLRVLEAHREAHQIREATQPERQ</sequence>
<keyword evidence="19" id="KW-1185">Reference proteome</keyword>
<evidence type="ECO:0000259" key="17">
    <source>
        <dbReference type="Pfam" id="PF08245"/>
    </source>
</evidence>
<comment type="catalytic activity">
    <reaction evidence="13 14">
        <text>UDP-N-acetyl-alpha-D-muramate + L-alanine + ATP = UDP-N-acetyl-alpha-D-muramoyl-L-alanine + ADP + phosphate + H(+)</text>
        <dbReference type="Rhea" id="RHEA:23372"/>
        <dbReference type="ChEBI" id="CHEBI:15378"/>
        <dbReference type="ChEBI" id="CHEBI:30616"/>
        <dbReference type="ChEBI" id="CHEBI:43474"/>
        <dbReference type="ChEBI" id="CHEBI:57972"/>
        <dbReference type="ChEBI" id="CHEBI:70757"/>
        <dbReference type="ChEBI" id="CHEBI:83898"/>
        <dbReference type="ChEBI" id="CHEBI:456216"/>
        <dbReference type="EC" id="6.3.2.8"/>
    </reaction>
</comment>
<evidence type="ECO:0000259" key="16">
    <source>
        <dbReference type="Pfam" id="PF02875"/>
    </source>
</evidence>
<evidence type="ECO:0000256" key="12">
    <source>
        <dbReference type="ARBA" id="ARBA00023316"/>
    </source>
</evidence>
<dbReference type="Proteomes" id="UP000588277">
    <property type="component" value="Unassembled WGS sequence"/>
</dbReference>
<keyword evidence="7 14" id="KW-0547">Nucleotide-binding</keyword>
<dbReference type="NCBIfam" id="TIGR01082">
    <property type="entry name" value="murC"/>
    <property type="match status" value="1"/>
</dbReference>
<evidence type="ECO:0000256" key="6">
    <source>
        <dbReference type="ARBA" id="ARBA00022618"/>
    </source>
</evidence>
<keyword evidence="5 14" id="KW-0436">Ligase</keyword>
<keyword evidence="11 14" id="KW-0131">Cell cycle</keyword>
<gene>
    <name evidence="14" type="primary">murC</name>
    <name evidence="18" type="ORF">G1C96_1472</name>
</gene>
<keyword evidence="6 14" id="KW-0132">Cell division</keyword>
<comment type="caution">
    <text evidence="18">The sequence shown here is derived from an EMBL/GenBank/DDBJ whole genome shotgun (WGS) entry which is preliminary data.</text>
</comment>
<evidence type="ECO:0000256" key="10">
    <source>
        <dbReference type="ARBA" id="ARBA00022984"/>
    </source>
</evidence>
<dbReference type="InterPro" id="IPR036565">
    <property type="entry name" value="Mur-like_cat_sf"/>
</dbReference>
<proteinExistence type="inferred from homology"/>
<keyword evidence="8 14" id="KW-0067">ATP-binding</keyword>
<dbReference type="Gene3D" id="3.40.1190.10">
    <property type="entry name" value="Mur-like, catalytic domain"/>
    <property type="match status" value="1"/>
</dbReference>
<dbReference type="GO" id="GO:0071555">
    <property type="term" value="P:cell wall organization"/>
    <property type="evidence" value="ECO:0007669"/>
    <property type="project" value="UniProtKB-KW"/>
</dbReference>
<feature type="domain" description="Mur ligase N-terminal catalytic" evidence="15">
    <location>
        <begin position="28"/>
        <end position="123"/>
    </location>
</feature>
<dbReference type="HAMAP" id="MF_00046">
    <property type="entry name" value="MurC"/>
    <property type="match status" value="1"/>
</dbReference>
<keyword evidence="12 14" id="KW-0961">Cell wall biogenesis/degradation</keyword>
<dbReference type="Gene3D" id="3.40.50.720">
    <property type="entry name" value="NAD(P)-binding Rossmann-like Domain"/>
    <property type="match status" value="1"/>
</dbReference>
<evidence type="ECO:0000259" key="15">
    <source>
        <dbReference type="Pfam" id="PF01225"/>
    </source>
</evidence>
<feature type="domain" description="Mur ligase C-terminal" evidence="16">
    <location>
        <begin position="361"/>
        <end position="498"/>
    </location>
</feature>
<evidence type="ECO:0000256" key="14">
    <source>
        <dbReference type="HAMAP-Rule" id="MF_00046"/>
    </source>
</evidence>
<feature type="domain" description="Mur ligase central" evidence="17">
    <location>
        <begin position="129"/>
        <end position="339"/>
    </location>
</feature>
<dbReference type="SUPFAM" id="SSF53623">
    <property type="entry name" value="MurD-like peptide ligases, catalytic domain"/>
    <property type="match status" value="1"/>
</dbReference>
<dbReference type="UniPathway" id="UPA00219"/>
<comment type="similarity">
    <text evidence="14">Belongs to the MurCDEF family.</text>
</comment>
<keyword evidence="9 14" id="KW-0133">Cell shape</keyword>
<evidence type="ECO:0000256" key="3">
    <source>
        <dbReference type="ARBA" id="ARBA00012211"/>
    </source>
</evidence>
<evidence type="ECO:0000256" key="7">
    <source>
        <dbReference type="ARBA" id="ARBA00022741"/>
    </source>
</evidence>